<evidence type="ECO:0000259" key="2">
    <source>
        <dbReference type="Pfam" id="PF03732"/>
    </source>
</evidence>
<accession>A0A843XGL3</accession>
<dbReference type="InterPro" id="IPR005162">
    <property type="entry name" value="Retrotrans_gag_dom"/>
</dbReference>
<sequence>MDRYFEWYEMTDSRRVRFAKMKLLGQAQTYWVNVESLLMQRYQHRIETWDDMKAKLREKYLPATYRQRLIDRWQSLTQGSRPASEYIAEFDEYLLRCGVHEESAMTLSRFRKGLRQTYQHELFKRNVTTLEYAYQVAQEVELFESEYQPPSHDCGLVSHHLGTNHYPYLPHLHAHRAPFLLPDRMTRGRVLQVASHLREVAHASSATVVVVLVTLKEPEKGLARNPAEKASSPPPSQLHRPRLCPEPPAHPNAVPTPPKIARLRLRRLPLAPVPPHPCPAFSRHAPASSNPTPR</sequence>
<keyword evidence="4" id="KW-1185">Reference proteome</keyword>
<organism evidence="3 4">
    <name type="scientific">Colocasia esculenta</name>
    <name type="common">Wild taro</name>
    <name type="synonym">Arum esculentum</name>
    <dbReference type="NCBI Taxonomy" id="4460"/>
    <lineage>
        <taxon>Eukaryota</taxon>
        <taxon>Viridiplantae</taxon>
        <taxon>Streptophyta</taxon>
        <taxon>Embryophyta</taxon>
        <taxon>Tracheophyta</taxon>
        <taxon>Spermatophyta</taxon>
        <taxon>Magnoliopsida</taxon>
        <taxon>Liliopsida</taxon>
        <taxon>Araceae</taxon>
        <taxon>Aroideae</taxon>
        <taxon>Colocasieae</taxon>
        <taxon>Colocasia</taxon>
    </lineage>
</organism>
<comment type="caution">
    <text evidence="3">The sequence shown here is derived from an EMBL/GenBank/DDBJ whole genome shotgun (WGS) entry which is preliminary data.</text>
</comment>
<gene>
    <name evidence="3" type="ORF">Taro_051448</name>
</gene>
<dbReference type="OrthoDB" id="695705at2759"/>
<dbReference type="AlphaFoldDB" id="A0A843XGL3"/>
<dbReference type="EMBL" id="NMUH01008206">
    <property type="protein sequence ID" value="MQM18456.1"/>
    <property type="molecule type" value="Genomic_DNA"/>
</dbReference>
<evidence type="ECO:0000313" key="4">
    <source>
        <dbReference type="Proteomes" id="UP000652761"/>
    </source>
</evidence>
<feature type="region of interest" description="Disordered" evidence="1">
    <location>
        <begin position="221"/>
        <end position="294"/>
    </location>
</feature>
<dbReference type="PANTHER" id="PTHR35046:SF9">
    <property type="entry name" value="RNA-DIRECTED DNA POLYMERASE"/>
    <property type="match status" value="1"/>
</dbReference>
<feature type="compositionally biased region" description="Pro residues" evidence="1">
    <location>
        <begin position="244"/>
        <end position="258"/>
    </location>
</feature>
<dbReference type="Pfam" id="PF03732">
    <property type="entry name" value="Retrotrans_gag"/>
    <property type="match status" value="1"/>
</dbReference>
<proteinExistence type="predicted"/>
<reference evidence="3" key="1">
    <citation type="submission" date="2017-07" db="EMBL/GenBank/DDBJ databases">
        <title>Taro Niue Genome Assembly and Annotation.</title>
        <authorList>
            <person name="Atibalentja N."/>
            <person name="Keating K."/>
            <person name="Fields C.J."/>
        </authorList>
    </citation>
    <scope>NUCLEOTIDE SEQUENCE</scope>
    <source>
        <strain evidence="3">Niue_2</strain>
        <tissue evidence="3">Leaf</tissue>
    </source>
</reference>
<evidence type="ECO:0000313" key="3">
    <source>
        <dbReference type="EMBL" id="MQM18456.1"/>
    </source>
</evidence>
<evidence type="ECO:0000256" key="1">
    <source>
        <dbReference type="SAM" id="MobiDB-lite"/>
    </source>
</evidence>
<name>A0A843XGL3_COLES</name>
<dbReference type="PANTHER" id="PTHR35046">
    <property type="entry name" value="ZINC KNUCKLE (CCHC-TYPE) FAMILY PROTEIN"/>
    <property type="match status" value="1"/>
</dbReference>
<dbReference type="Proteomes" id="UP000652761">
    <property type="component" value="Unassembled WGS sequence"/>
</dbReference>
<feature type="domain" description="Retrotransposon gag" evidence="2">
    <location>
        <begin position="18"/>
        <end position="116"/>
    </location>
</feature>
<protein>
    <recommendedName>
        <fullName evidence="2">Retrotransposon gag domain-containing protein</fullName>
    </recommendedName>
</protein>